<dbReference type="EMBL" id="DAKRPA010000049">
    <property type="protein sequence ID" value="DBA01369.1"/>
    <property type="molecule type" value="Genomic_DNA"/>
</dbReference>
<gene>
    <name evidence="2" type="ORF">N0F65_001608</name>
</gene>
<evidence type="ECO:0000313" key="2">
    <source>
        <dbReference type="EMBL" id="DBA01369.1"/>
    </source>
</evidence>
<dbReference type="GO" id="GO:0006283">
    <property type="term" value="P:transcription-coupled nucleotide-excision repair"/>
    <property type="evidence" value="ECO:0007669"/>
    <property type="project" value="TreeGrafter"/>
</dbReference>
<accession>A0AAV2Z727</accession>
<evidence type="ECO:0000256" key="1">
    <source>
        <dbReference type="SAM" id="MobiDB-lite"/>
    </source>
</evidence>
<proteinExistence type="predicted"/>
<dbReference type="InterPro" id="IPR018610">
    <property type="entry name" value="UVSSA"/>
</dbReference>
<feature type="region of interest" description="Disordered" evidence="1">
    <location>
        <begin position="129"/>
        <end position="199"/>
    </location>
</feature>
<dbReference type="GO" id="GO:0005694">
    <property type="term" value="C:chromosome"/>
    <property type="evidence" value="ECO:0007669"/>
    <property type="project" value="TreeGrafter"/>
</dbReference>
<organism evidence="2 3">
    <name type="scientific">Lagenidium giganteum</name>
    <dbReference type="NCBI Taxonomy" id="4803"/>
    <lineage>
        <taxon>Eukaryota</taxon>
        <taxon>Sar</taxon>
        <taxon>Stramenopiles</taxon>
        <taxon>Oomycota</taxon>
        <taxon>Peronosporomycetes</taxon>
        <taxon>Pythiales</taxon>
        <taxon>Pythiaceae</taxon>
    </lineage>
</organism>
<keyword evidence="3" id="KW-1185">Reference proteome</keyword>
<name>A0AAV2Z727_9STRA</name>
<dbReference type="PANTHER" id="PTHR28670:SF1">
    <property type="entry name" value="UV-STIMULATED SCAFFOLD PROTEIN A"/>
    <property type="match status" value="1"/>
</dbReference>
<sequence>MSGRGKATVRVHARATQQTPDVNAVLALVEKWKEAHGAKYPALTAGHAVLEEEGYVFPHAKAKETAKAAEAEQLQLHQTRVAALKRAQVEKEIAQYTQEIEDVLLEMHRIFEILVPTLEAFSFDEDTAVETLPPSAPTTVSTPPRPGKNGCEASSDTDQAEHLANAVAGDNEDDEDDDDDVEWEDVGDDGGNGSADDEVATRQEELEAMDMNDIVQAYGLGSAAYELTISIPSTLCERSSENEVLFRSLADSVLRIRKRFLPLIDDWSNALTIDTGTNADANAKVTDLRCRLDQATMKWEDLVKESERKRFAHIRPTVVSVPLSAYKRHKPPTADRRRRSEPSALA</sequence>
<dbReference type="PANTHER" id="PTHR28670">
    <property type="entry name" value="UV-STIMULATED SCAFFOLD PROTEIN A"/>
    <property type="match status" value="1"/>
</dbReference>
<dbReference type="GO" id="GO:0009411">
    <property type="term" value="P:response to UV"/>
    <property type="evidence" value="ECO:0007669"/>
    <property type="project" value="InterPro"/>
</dbReference>
<protein>
    <submittedName>
        <fullName evidence="2">Uncharacterized protein</fullName>
    </submittedName>
</protein>
<reference evidence="2" key="2">
    <citation type="journal article" date="2023" name="Microbiol Resour">
        <title>Decontamination and Annotation of the Draft Genome Sequence of the Oomycete Lagenidium giganteum ARSEF 373.</title>
        <authorList>
            <person name="Morgan W.R."/>
            <person name="Tartar A."/>
        </authorList>
    </citation>
    <scope>NUCLEOTIDE SEQUENCE</scope>
    <source>
        <strain evidence="2">ARSEF 373</strain>
    </source>
</reference>
<feature type="compositionally biased region" description="Basic and acidic residues" evidence="1">
    <location>
        <begin position="332"/>
        <end position="346"/>
    </location>
</feature>
<evidence type="ECO:0000313" key="3">
    <source>
        <dbReference type="Proteomes" id="UP001146120"/>
    </source>
</evidence>
<feature type="compositionally biased region" description="Low complexity" evidence="1">
    <location>
        <begin position="131"/>
        <end position="142"/>
    </location>
</feature>
<dbReference type="GO" id="GO:0000993">
    <property type="term" value="F:RNA polymerase II complex binding"/>
    <property type="evidence" value="ECO:0007669"/>
    <property type="project" value="TreeGrafter"/>
</dbReference>
<comment type="caution">
    <text evidence="2">The sequence shown here is derived from an EMBL/GenBank/DDBJ whole genome shotgun (WGS) entry which is preliminary data.</text>
</comment>
<dbReference type="Proteomes" id="UP001146120">
    <property type="component" value="Unassembled WGS sequence"/>
</dbReference>
<dbReference type="AlphaFoldDB" id="A0AAV2Z727"/>
<reference evidence="2" key="1">
    <citation type="submission" date="2022-11" db="EMBL/GenBank/DDBJ databases">
        <authorList>
            <person name="Morgan W.R."/>
            <person name="Tartar A."/>
        </authorList>
    </citation>
    <scope>NUCLEOTIDE SEQUENCE</scope>
    <source>
        <strain evidence="2">ARSEF 373</strain>
    </source>
</reference>
<feature type="region of interest" description="Disordered" evidence="1">
    <location>
        <begin position="325"/>
        <end position="346"/>
    </location>
</feature>
<feature type="compositionally biased region" description="Acidic residues" evidence="1">
    <location>
        <begin position="170"/>
        <end position="188"/>
    </location>
</feature>